<dbReference type="EMBL" id="CP051143">
    <property type="protein sequence ID" value="QIX01467.1"/>
    <property type="molecule type" value="Genomic_DNA"/>
</dbReference>
<keyword evidence="2" id="KW-0288">FMN</keyword>
<sequence length="340" mass="35832">MAEHFKTYYPWVKFPVVTNGPMAGVVGPELATEVTRAGGFGFLPAGRDLRQAEKNLQTCQTLLSQLDIKLPEGQLPIGLGVLCFTVSQDAFIKLVKDYRPVAVWLFAPTNFKDYSTWADAVRAVSDAKIWVQSNSVADAVELAKFADVLVMQGGDAGGHGGEKAASVISLVPEAVDAVGVPIIAAGGIADGRGVAAAVALGALGATMGTRFLACKEAEMSNAAYQKAILEAQDGGQTTFKHKVFDDMNASGNVWPVTYDARGLRNATSDSHDNGVSVEDNRKLFANAAKQNGGFAGTIKETRANAWAGTGVGLVRSVDASYDIVTKSRNDAIKILSGTKF</sequence>
<keyword evidence="1" id="KW-0285">Flavoprotein</keyword>
<dbReference type="InterPro" id="IPR004136">
    <property type="entry name" value="NMO"/>
</dbReference>
<gene>
    <name evidence="4" type="ORF">AMS68_006984</name>
</gene>
<keyword evidence="5" id="KW-1185">Reference proteome</keyword>
<dbReference type="SUPFAM" id="SSF51412">
    <property type="entry name" value="Inosine monophosphate dehydrogenase (IMPDH)"/>
    <property type="match status" value="1"/>
</dbReference>
<keyword evidence="3" id="KW-0560">Oxidoreductase</keyword>
<reference evidence="4 5" key="1">
    <citation type="journal article" date="2016" name="Sci. Rep.">
        <title>Peltaster fructicola genome reveals evolution from an invasive phytopathogen to an ectophytic parasite.</title>
        <authorList>
            <person name="Xu C."/>
            <person name="Chen H."/>
            <person name="Gleason M.L."/>
            <person name="Xu J.R."/>
            <person name="Liu H."/>
            <person name="Zhang R."/>
            <person name="Sun G."/>
        </authorList>
    </citation>
    <scope>NUCLEOTIDE SEQUENCE [LARGE SCALE GENOMIC DNA]</scope>
    <source>
        <strain evidence="4 5">LNHT1506</strain>
    </source>
</reference>
<evidence type="ECO:0000256" key="2">
    <source>
        <dbReference type="ARBA" id="ARBA00022643"/>
    </source>
</evidence>
<dbReference type="PANTHER" id="PTHR32332">
    <property type="entry name" value="2-NITROPROPANE DIOXYGENASE"/>
    <property type="match status" value="1"/>
</dbReference>
<dbReference type="AlphaFoldDB" id="A0A6H0Y391"/>
<name>A0A6H0Y391_9PEZI</name>
<dbReference type="OrthoDB" id="2349068at2759"/>
<evidence type="ECO:0000313" key="5">
    <source>
        <dbReference type="Proteomes" id="UP000503462"/>
    </source>
</evidence>
<evidence type="ECO:0000313" key="4">
    <source>
        <dbReference type="EMBL" id="QIX01467.1"/>
    </source>
</evidence>
<dbReference type="Proteomes" id="UP000503462">
    <property type="component" value="Chromosome 5"/>
</dbReference>
<proteinExistence type="predicted"/>
<evidence type="ECO:0000256" key="1">
    <source>
        <dbReference type="ARBA" id="ARBA00022630"/>
    </source>
</evidence>
<protein>
    <submittedName>
        <fullName evidence="4">Uncharacterized protein</fullName>
    </submittedName>
</protein>
<dbReference type="Gene3D" id="3.20.20.70">
    <property type="entry name" value="Aldolase class I"/>
    <property type="match status" value="1"/>
</dbReference>
<dbReference type="GO" id="GO:0018580">
    <property type="term" value="F:nitronate monooxygenase activity"/>
    <property type="evidence" value="ECO:0007669"/>
    <property type="project" value="InterPro"/>
</dbReference>
<dbReference type="CDD" id="cd04730">
    <property type="entry name" value="NPD_like"/>
    <property type="match status" value="1"/>
</dbReference>
<accession>A0A6H0Y391</accession>
<evidence type="ECO:0000256" key="3">
    <source>
        <dbReference type="ARBA" id="ARBA00023002"/>
    </source>
</evidence>
<dbReference type="PANTHER" id="PTHR32332:SF34">
    <property type="entry name" value="2-NITROPROPANE DIOXYGENASE FAMILY, PUTATIVE-RELATED"/>
    <property type="match status" value="1"/>
</dbReference>
<dbReference type="InterPro" id="IPR013785">
    <property type="entry name" value="Aldolase_TIM"/>
</dbReference>
<dbReference type="Pfam" id="PF03060">
    <property type="entry name" value="NMO"/>
    <property type="match status" value="1"/>
</dbReference>
<organism evidence="4 5">
    <name type="scientific">Peltaster fructicola</name>
    <dbReference type="NCBI Taxonomy" id="286661"/>
    <lineage>
        <taxon>Eukaryota</taxon>
        <taxon>Fungi</taxon>
        <taxon>Dikarya</taxon>
        <taxon>Ascomycota</taxon>
        <taxon>Pezizomycotina</taxon>
        <taxon>Dothideomycetes</taxon>
        <taxon>Dothideomycetes incertae sedis</taxon>
        <taxon>Peltaster</taxon>
    </lineage>
</organism>